<keyword evidence="6" id="KW-0732">Signal</keyword>
<dbReference type="Pfam" id="PF01582">
    <property type="entry name" value="TIR"/>
    <property type="match status" value="1"/>
</dbReference>
<dbReference type="Ensembl" id="ENSFTIT00000020836.1">
    <property type="protein sequence ID" value="ENSFTIP00000020005.1"/>
    <property type="gene ID" value="ENSFTIG00000013075.1"/>
</dbReference>
<evidence type="ECO:0000256" key="3">
    <source>
        <dbReference type="ARBA" id="ARBA00022588"/>
    </source>
</evidence>
<evidence type="ECO:0000256" key="13">
    <source>
        <dbReference type="ARBA" id="ARBA00023198"/>
    </source>
</evidence>
<proteinExistence type="inferred from homology"/>
<dbReference type="Pfam" id="PF13855">
    <property type="entry name" value="LRR_8"/>
    <property type="match status" value="5"/>
</dbReference>
<comment type="subcellular location">
    <subcellularLocation>
        <location evidence="1">Membrane</location>
        <topology evidence="1">Single-pass type I membrane protein</topology>
    </subcellularLocation>
</comment>
<evidence type="ECO:0000256" key="7">
    <source>
        <dbReference type="ARBA" id="ARBA00022737"/>
    </source>
</evidence>
<organism evidence="16 17">
    <name type="scientific">Falco tinnunculus</name>
    <name type="common">Common kestrel</name>
    <dbReference type="NCBI Taxonomy" id="100819"/>
    <lineage>
        <taxon>Eukaryota</taxon>
        <taxon>Metazoa</taxon>
        <taxon>Chordata</taxon>
        <taxon>Craniata</taxon>
        <taxon>Vertebrata</taxon>
        <taxon>Euteleostomi</taxon>
        <taxon>Archelosauria</taxon>
        <taxon>Archosauria</taxon>
        <taxon>Dinosauria</taxon>
        <taxon>Saurischia</taxon>
        <taxon>Theropoda</taxon>
        <taxon>Coelurosauria</taxon>
        <taxon>Aves</taxon>
        <taxon>Neognathae</taxon>
        <taxon>Neoaves</taxon>
        <taxon>Telluraves</taxon>
        <taxon>Australaves</taxon>
        <taxon>Falconiformes</taxon>
        <taxon>Falconidae</taxon>
        <taxon>Falco</taxon>
    </lineage>
</organism>
<dbReference type="OMA" id="TLDNCCV"/>
<keyword evidence="3" id="KW-0399">Innate immunity</keyword>
<evidence type="ECO:0000313" key="16">
    <source>
        <dbReference type="Ensembl" id="ENSFTIP00000020005.1"/>
    </source>
</evidence>
<dbReference type="SUPFAM" id="SSF52200">
    <property type="entry name" value="Toll/Interleukin receptor TIR domain"/>
    <property type="match status" value="1"/>
</dbReference>
<protein>
    <recommendedName>
        <fullName evidence="15">TIR domain-containing protein</fullName>
    </recommendedName>
</protein>
<evidence type="ECO:0000256" key="6">
    <source>
        <dbReference type="ARBA" id="ARBA00022729"/>
    </source>
</evidence>
<dbReference type="FunFam" id="3.80.10.10:FF:000770">
    <property type="entry name" value="Uncharacterized protein"/>
    <property type="match status" value="1"/>
</dbReference>
<keyword evidence="12" id="KW-0325">Glycoprotein</keyword>
<keyword evidence="9 14" id="KW-1133">Transmembrane helix</keyword>
<keyword evidence="4" id="KW-0433">Leucine-rich repeat</keyword>
<dbReference type="FunFam" id="3.40.50.10140:FF:000001">
    <property type="entry name" value="Toll-like receptor 2"/>
    <property type="match status" value="1"/>
</dbReference>
<keyword evidence="10 14" id="KW-0472">Membrane</keyword>
<sequence>MHPTAVLLRRLPPLLPLPSLPLPPALPALRPLPSLQVPWPLPSLLLLLPLLLGVPGSSAYGFRNCIQSPLDPGLFRCIQRFLQSVTDALADLPAATSALNLSHNALHHLPSAAFARLPLLQTLDLAHNRLATMAPGAFAGLGALGALDLSHNRLDALTEGAFTGLGNLSWLRLDHNPLASVASGALLPLANLSRLSLRGGRLVALGPVAVAIQHLPRLQLLDLCGNKVSALGPSPPLPPSLLALRLCNNSLAALAGGTPGLLPTLRVLDLSYNNISDVAPLAQLRLCNLSRLQLAGNPLDVLQLLEVPDLRPRSLDFSGLRLEPGMLEEVCRRLKGPRLRYLRLRHNGMQALQDGALATCPPVATLDLSGNRLRQLGCMGRLLRQEQLGELGELVVEHNLLRWLPSCQQTPALHRLHNVSLRFNRILVVGPEAFAHMPHLRLLRLDVNGLARLDQRALGGLRELRELRLDNNLLTDLYTGSFSDLGRLLTLNLRNNRISVLFPGAFTGLASLQTLDLGGNNLRHLAAAALRELGDLRRLYLDRNRLQEVSAEVFRPMQASLGVLDLRANALRYISRRPRQRPPFRHLHRLYDLKLQAQQPYGLRIIPHHFFQGLTALRSLFLGQNGLLAIPADAFDDLAQLQFLTLADSGGGMGNLPAGIFKNLSRLRSLDLENVGLRSLGPHVLGNLSRLEQLKLAKNELSTLDRRLDEMLPALRYLDLRKCPLSCSCTNAWLPGWLNHSRVQVVYLYNYSCGGASTGEGPPTYLHSFDTRVCFLDVGLYLFAATTPAVLLLLVLPLLHHRAYWRLRYHFYLLRAWANGRWQREERRYAYDTFVSYNSADEGWVLGELVPELERDSLRLCLHHRDFSPGRAIIDNIVDSIYNSRKTVCVVSRSYLRSEWCSMEIQLASYRLFDELRDVLVLVFLEAIPDAELSAYHRMRRVLLKRTYLRWPPEPQAQRLFWAKLKAALRAPGQEEEEGKEGVGEGRQ</sequence>
<evidence type="ECO:0000256" key="10">
    <source>
        <dbReference type="ARBA" id="ARBA00023136"/>
    </source>
</evidence>
<evidence type="ECO:0000313" key="17">
    <source>
        <dbReference type="Proteomes" id="UP000694562"/>
    </source>
</evidence>
<evidence type="ECO:0000256" key="11">
    <source>
        <dbReference type="ARBA" id="ARBA00023170"/>
    </source>
</evidence>
<name>A0A8C4UYP7_FALTI</name>
<dbReference type="InterPro" id="IPR032675">
    <property type="entry name" value="LRR_dom_sf"/>
</dbReference>
<evidence type="ECO:0000256" key="4">
    <source>
        <dbReference type="ARBA" id="ARBA00022614"/>
    </source>
</evidence>
<dbReference type="Gene3D" id="3.40.50.10140">
    <property type="entry name" value="Toll/interleukin-1 receptor homology (TIR) domain"/>
    <property type="match status" value="1"/>
</dbReference>
<evidence type="ECO:0000256" key="12">
    <source>
        <dbReference type="ARBA" id="ARBA00023180"/>
    </source>
</evidence>
<keyword evidence="7" id="KW-0677">Repeat</keyword>
<dbReference type="AlphaFoldDB" id="A0A8C4UYP7"/>
<dbReference type="GO" id="GO:0038023">
    <property type="term" value="F:signaling receptor activity"/>
    <property type="evidence" value="ECO:0007669"/>
    <property type="project" value="TreeGrafter"/>
</dbReference>
<dbReference type="SUPFAM" id="SSF52058">
    <property type="entry name" value="L domain-like"/>
    <property type="match status" value="3"/>
</dbReference>
<dbReference type="GO" id="GO:0006954">
    <property type="term" value="P:inflammatory response"/>
    <property type="evidence" value="ECO:0007669"/>
    <property type="project" value="UniProtKB-KW"/>
</dbReference>
<evidence type="ECO:0000256" key="8">
    <source>
        <dbReference type="ARBA" id="ARBA00022859"/>
    </source>
</evidence>
<evidence type="ECO:0000256" key="2">
    <source>
        <dbReference type="ARBA" id="ARBA00009634"/>
    </source>
</evidence>
<dbReference type="PANTHER" id="PTHR24365">
    <property type="entry name" value="TOLL-LIKE RECEPTOR"/>
    <property type="match status" value="1"/>
</dbReference>
<keyword evidence="8" id="KW-0391">Immunity</keyword>
<dbReference type="SMART" id="SM00255">
    <property type="entry name" value="TIR"/>
    <property type="match status" value="1"/>
</dbReference>
<keyword evidence="5 14" id="KW-0812">Transmembrane</keyword>
<accession>A0A8C4UYP7</accession>
<dbReference type="Gene3D" id="3.80.10.10">
    <property type="entry name" value="Ribonuclease Inhibitor"/>
    <property type="match status" value="5"/>
</dbReference>
<dbReference type="InterPro" id="IPR001611">
    <property type="entry name" value="Leu-rich_rpt"/>
</dbReference>
<dbReference type="InterPro" id="IPR000157">
    <property type="entry name" value="TIR_dom"/>
</dbReference>
<feature type="domain" description="TIR" evidence="15">
    <location>
        <begin position="830"/>
        <end position="972"/>
    </location>
</feature>
<evidence type="ECO:0000256" key="5">
    <source>
        <dbReference type="ARBA" id="ARBA00022692"/>
    </source>
</evidence>
<dbReference type="OrthoDB" id="1081807at2759"/>
<dbReference type="SMART" id="SM00369">
    <property type="entry name" value="LRR_TYP"/>
    <property type="match status" value="20"/>
</dbReference>
<dbReference type="PANTHER" id="PTHR24365:SF545">
    <property type="entry name" value="TOLL-LIKE RECEPTOR 12"/>
    <property type="match status" value="1"/>
</dbReference>
<dbReference type="GO" id="GO:0002224">
    <property type="term" value="P:toll-like receptor signaling pathway"/>
    <property type="evidence" value="ECO:0007669"/>
    <property type="project" value="TreeGrafter"/>
</dbReference>
<dbReference type="InterPro" id="IPR035897">
    <property type="entry name" value="Toll_tir_struct_dom_sf"/>
</dbReference>
<evidence type="ECO:0000259" key="15">
    <source>
        <dbReference type="SMART" id="SM00255"/>
    </source>
</evidence>
<dbReference type="PRINTS" id="PR00019">
    <property type="entry name" value="LEURICHRPT"/>
</dbReference>
<reference evidence="16" key="1">
    <citation type="submission" date="2025-08" db="UniProtKB">
        <authorList>
            <consortium name="Ensembl"/>
        </authorList>
    </citation>
    <scope>IDENTIFICATION</scope>
</reference>
<evidence type="ECO:0000256" key="1">
    <source>
        <dbReference type="ARBA" id="ARBA00004479"/>
    </source>
</evidence>
<dbReference type="GO" id="GO:0045087">
    <property type="term" value="P:innate immune response"/>
    <property type="evidence" value="ECO:0007669"/>
    <property type="project" value="UniProtKB-KW"/>
</dbReference>
<comment type="similarity">
    <text evidence="2">Belongs to the Toll-like receptor family.</text>
</comment>
<keyword evidence="11" id="KW-0675">Receptor</keyword>
<dbReference type="InterPro" id="IPR003591">
    <property type="entry name" value="Leu-rich_rpt_typical-subtyp"/>
</dbReference>
<dbReference type="GO" id="GO:0005886">
    <property type="term" value="C:plasma membrane"/>
    <property type="evidence" value="ECO:0007669"/>
    <property type="project" value="TreeGrafter"/>
</dbReference>
<evidence type="ECO:0000256" key="14">
    <source>
        <dbReference type="SAM" id="Phobius"/>
    </source>
</evidence>
<dbReference type="Proteomes" id="UP000694562">
    <property type="component" value="Unplaced"/>
</dbReference>
<evidence type="ECO:0000256" key="9">
    <source>
        <dbReference type="ARBA" id="ARBA00022989"/>
    </source>
</evidence>
<reference evidence="16" key="2">
    <citation type="submission" date="2025-09" db="UniProtKB">
        <authorList>
            <consortium name="Ensembl"/>
        </authorList>
    </citation>
    <scope>IDENTIFICATION</scope>
</reference>
<keyword evidence="17" id="KW-1185">Reference proteome</keyword>
<keyword evidence="13" id="KW-0395">Inflammatory response</keyword>
<feature type="transmembrane region" description="Helical" evidence="14">
    <location>
        <begin position="778"/>
        <end position="799"/>
    </location>
</feature>